<evidence type="ECO:0000313" key="4">
    <source>
        <dbReference type="Proteomes" id="UP001148838"/>
    </source>
</evidence>
<organism evidence="3 4">
    <name type="scientific">Periplaneta americana</name>
    <name type="common">American cockroach</name>
    <name type="synonym">Blatta americana</name>
    <dbReference type="NCBI Taxonomy" id="6978"/>
    <lineage>
        <taxon>Eukaryota</taxon>
        <taxon>Metazoa</taxon>
        <taxon>Ecdysozoa</taxon>
        <taxon>Arthropoda</taxon>
        <taxon>Hexapoda</taxon>
        <taxon>Insecta</taxon>
        <taxon>Pterygota</taxon>
        <taxon>Neoptera</taxon>
        <taxon>Polyneoptera</taxon>
        <taxon>Dictyoptera</taxon>
        <taxon>Blattodea</taxon>
        <taxon>Blattoidea</taxon>
        <taxon>Blattidae</taxon>
        <taxon>Blattinae</taxon>
        <taxon>Periplaneta</taxon>
    </lineage>
</organism>
<sequence>MIHGALLVTLVALAVIVSARTMLLQEMVEHSVDEDDAAAAAALLQPDLGTSDRYASYRDPFLGGWTSIIRSQKHLKDAAETGDKLKKKWTGHVMRLNANQWTHIYDLGPKDWQTQRWKTEDKTFSARLFSAVCPCGTISLGWKGGHMKRDSITQHGLLKRGGQIALCSALLSSGGPPSSGKVSVHKMRETGRSNV</sequence>
<gene>
    <name evidence="3" type="ORF">ANN_18446</name>
</gene>
<proteinExistence type="predicted"/>
<protein>
    <submittedName>
        <fullName evidence="3">Uncharacterized protein</fullName>
    </submittedName>
</protein>
<dbReference type="EMBL" id="JAJSOF020000023">
    <property type="protein sequence ID" value="KAJ4435827.1"/>
    <property type="molecule type" value="Genomic_DNA"/>
</dbReference>
<evidence type="ECO:0000313" key="3">
    <source>
        <dbReference type="EMBL" id="KAJ4435827.1"/>
    </source>
</evidence>
<feature type="compositionally biased region" description="Basic and acidic residues" evidence="1">
    <location>
        <begin position="186"/>
        <end position="195"/>
    </location>
</feature>
<feature type="region of interest" description="Disordered" evidence="1">
    <location>
        <begin position="173"/>
        <end position="195"/>
    </location>
</feature>
<feature type="chain" id="PRO_5045128398" evidence="2">
    <location>
        <begin position="20"/>
        <end position="195"/>
    </location>
</feature>
<reference evidence="3 4" key="1">
    <citation type="journal article" date="2022" name="Allergy">
        <title>Genome assembly and annotation of Periplaneta americana reveal a comprehensive cockroach allergen profile.</title>
        <authorList>
            <person name="Wang L."/>
            <person name="Xiong Q."/>
            <person name="Saelim N."/>
            <person name="Wang L."/>
            <person name="Nong W."/>
            <person name="Wan A.T."/>
            <person name="Shi M."/>
            <person name="Liu X."/>
            <person name="Cao Q."/>
            <person name="Hui J.H.L."/>
            <person name="Sookrung N."/>
            <person name="Leung T.F."/>
            <person name="Tungtrongchitr A."/>
            <person name="Tsui S.K.W."/>
        </authorList>
    </citation>
    <scope>NUCLEOTIDE SEQUENCE [LARGE SCALE GENOMIC DNA]</scope>
    <source>
        <strain evidence="3">PWHHKU_190912</strain>
    </source>
</reference>
<dbReference type="Proteomes" id="UP001148838">
    <property type="component" value="Unassembled WGS sequence"/>
</dbReference>
<keyword evidence="2" id="KW-0732">Signal</keyword>
<evidence type="ECO:0000256" key="1">
    <source>
        <dbReference type="SAM" id="MobiDB-lite"/>
    </source>
</evidence>
<comment type="caution">
    <text evidence="3">The sequence shown here is derived from an EMBL/GenBank/DDBJ whole genome shotgun (WGS) entry which is preliminary data.</text>
</comment>
<evidence type="ECO:0000256" key="2">
    <source>
        <dbReference type="SAM" id="SignalP"/>
    </source>
</evidence>
<keyword evidence="4" id="KW-1185">Reference proteome</keyword>
<feature type="signal peptide" evidence="2">
    <location>
        <begin position="1"/>
        <end position="19"/>
    </location>
</feature>
<name>A0ABQ8SQ47_PERAM</name>
<accession>A0ABQ8SQ47</accession>